<feature type="transmembrane region" description="Helical" evidence="1">
    <location>
        <begin position="77"/>
        <end position="94"/>
    </location>
</feature>
<sequence length="100" mass="11141">MLYLYSLLPRNWMVAITIIAQMGIMFGICMATSNALAIALIDYKWCIGTASSLFGFFYYCLTSLGTLGMGFLHNGTLLVMLLYFFAISTIMLVVQKVATR</sequence>
<protein>
    <recommendedName>
        <fullName evidence="4">Potassium channel domain-containing protein</fullName>
    </recommendedName>
</protein>
<dbReference type="RefSeq" id="WP_204367880.1">
    <property type="nucleotide sequence ID" value="NZ_JSWE01000145.1"/>
</dbReference>
<evidence type="ECO:0000313" key="2">
    <source>
        <dbReference type="EMBL" id="KIE04792.1"/>
    </source>
</evidence>
<keyword evidence="1" id="KW-1133">Transmembrane helix</keyword>
<dbReference type="AlphaFoldDB" id="A0A0C1MRT2"/>
<comment type="caution">
    <text evidence="2">The sequence shown here is derived from an EMBL/GenBank/DDBJ whole genome shotgun (WGS) entry which is preliminary data.</text>
</comment>
<evidence type="ECO:0000313" key="3">
    <source>
        <dbReference type="Proteomes" id="UP000031258"/>
    </source>
</evidence>
<accession>A0A0C1MRT2</accession>
<reference evidence="2 3" key="1">
    <citation type="submission" date="2014-11" db="EMBL/GenBank/DDBJ databases">
        <title>A Rickettsiales Symbiont of Amoebae With Ancient Features.</title>
        <authorList>
            <person name="Schulz F."/>
            <person name="Martijn J."/>
            <person name="Wascher F."/>
            <person name="Kostanjsek R."/>
            <person name="Ettema T.J."/>
            <person name="Horn M."/>
        </authorList>
    </citation>
    <scope>NUCLEOTIDE SEQUENCE [LARGE SCALE GENOMIC DNA]</scope>
    <source>
        <strain evidence="2 3">UWC36</strain>
    </source>
</reference>
<organism evidence="2 3">
    <name type="scientific">Candidatus Jidaibacter acanthamoebae</name>
    <dbReference type="NCBI Taxonomy" id="86105"/>
    <lineage>
        <taxon>Bacteria</taxon>
        <taxon>Pseudomonadati</taxon>
        <taxon>Pseudomonadota</taxon>
        <taxon>Alphaproteobacteria</taxon>
        <taxon>Rickettsiales</taxon>
        <taxon>Candidatus Midichloriaceae</taxon>
        <taxon>Candidatus Jidaibacter</taxon>
    </lineage>
</organism>
<dbReference type="Proteomes" id="UP000031258">
    <property type="component" value="Unassembled WGS sequence"/>
</dbReference>
<feature type="transmembrane region" description="Helical" evidence="1">
    <location>
        <begin position="12"/>
        <end position="41"/>
    </location>
</feature>
<evidence type="ECO:0008006" key="4">
    <source>
        <dbReference type="Google" id="ProtNLM"/>
    </source>
</evidence>
<keyword evidence="1" id="KW-0812">Transmembrane</keyword>
<feature type="transmembrane region" description="Helical" evidence="1">
    <location>
        <begin position="53"/>
        <end position="71"/>
    </location>
</feature>
<dbReference type="EMBL" id="JSWE01000145">
    <property type="protein sequence ID" value="KIE04792.1"/>
    <property type="molecule type" value="Genomic_DNA"/>
</dbReference>
<evidence type="ECO:0000256" key="1">
    <source>
        <dbReference type="SAM" id="Phobius"/>
    </source>
</evidence>
<gene>
    <name evidence="2" type="ORF">NF27_FW00060</name>
</gene>
<dbReference type="STRING" id="86105.NF27_FW00060"/>
<name>A0A0C1MRT2_9RICK</name>
<keyword evidence="3" id="KW-1185">Reference proteome</keyword>
<keyword evidence="1" id="KW-0472">Membrane</keyword>
<proteinExistence type="predicted"/>